<accession>E3KMX2</accession>
<evidence type="ECO:0000256" key="1">
    <source>
        <dbReference type="SAM" id="MobiDB-lite"/>
    </source>
</evidence>
<dbReference type="KEGG" id="pgr:PGTG_10937"/>
<feature type="compositionally biased region" description="Basic and acidic residues" evidence="1">
    <location>
        <begin position="10"/>
        <end position="20"/>
    </location>
</feature>
<name>E3KMX2_PUCGT</name>
<dbReference type="HOGENOM" id="CLU_3143673_0_0_1"/>
<dbReference type="EMBL" id="DS178296">
    <property type="protein sequence ID" value="EFP85608.2"/>
    <property type="molecule type" value="Genomic_DNA"/>
</dbReference>
<proteinExistence type="predicted"/>
<feature type="region of interest" description="Disordered" evidence="1">
    <location>
        <begin position="1"/>
        <end position="20"/>
    </location>
</feature>
<evidence type="ECO:0000313" key="3">
    <source>
        <dbReference type="Proteomes" id="UP000008783"/>
    </source>
</evidence>
<protein>
    <submittedName>
        <fullName evidence="2">Uncharacterized protein</fullName>
    </submittedName>
</protein>
<dbReference type="InParanoid" id="E3KMX2"/>
<dbReference type="Proteomes" id="UP000008783">
    <property type="component" value="Unassembled WGS sequence"/>
</dbReference>
<reference evidence="3" key="2">
    <citation type="journal article" date="2011" name="Proc. Natl. Acad. Sci. U.S.A.">
        <title>Obligate biotrophy features unraveled by the genomic analysis of rust fungi.</title>
        <authorList>
            <person name="Duplessis S."/>
            <person name="Cuomo C.A."/>
            <person name="Lin Y.-C."/>
            <person name="Aerts A."/>
            <person name="Tisserant E."/>
            <person name="Veneault-Fourrey C."/>
            <person name="Joly D.L."/>
            <person name="Hacquard S."/>
            <person name="Amselem J."/>
            <person name="Cantarel B.L."/>
            <person name="Chiu R."/>
            <person name="Coutinho P.M."/>
            <person name="Feau N."/>
            <person name="Field M."/>
            <person name="Frey P."/>
            <person name="Gelhaye E."/>
            <person name="Goldberg J."/>
            <person name="Grabherr M.G."/>
            <person name="Kodira C.D."/>
            <person name="Kohler A."/>
            <person name="Kuees U."/>
            <person name="Lindquist E.A."/>
            <person name="Lucas S.M."/>
            <person name="Mago R."/>
            <person name="Mauceli E."/>
            <person name="Morin E."/>
            <person name="Murat C."/>
            <person name="Pangilinan J.L."/>
            <person name="Park R."/>
            <person name="Pearson M."/>
            <person name="Quesneville H."/>
            <person name="Rouhier N."/>
            <person name="Sakthikumar S."/>
            <person name="Salamov A.A."/>
            <person name="Schmutz J."/>
            <person name="Selles B."/>
            <person name="Shapiro H."/>
            <person name="Tanguay P."/>
            <person name="Tuskan G.A."/>
            <person name="Henrissat B."/>
            <person name="Van de Peer Y."/>
            <person name="Rouze P."/>
            <person name="Ellis J.G."/>
            <person name="Dodds P.N."/>
            <person name="Schein J.E."/>
            <person name="Zhong S."/>
            <person name="Hamelin R.C."/>
            <person name="Grigoriev I.V."/>
            <person name="Szabo L.J."/>
            <person name="Martin F."/>
        </authorList>
    </citation>
    <scope>NUCLEOTIDE SEQUENCE [LARGE SCALE GENOMIC DNA]</scope>
    <source>
        <strain evidence="3">CRL 75-36-700-3 / race SCCL</strain>
    </source>
</reference>
<dbReference type="VEuPathDB" id="FungiDB:PGTG_10937"/>
<dbReference type="AlphaFoldDB" id="E3KMX2"/>
<evidence type="ECO:0000313" key="2">
    <source>
        <dbReference type="EMBL" id="EFP85608.2"/>
    </source>
</evidence>
<organism evidence="2 3">
    <name type="scientific">Puccinia graminis f. sp. tritici (strain CRL 75-36-700-3 / race SCCL)</name>
    <name type="common">Black stem rust fungus</name>
    <dbReference type="NCBI Taxonomy" id="418459"/>
    <lineage>
        <taxon>Eukaryota</taxon>
        <taxon>Fungi</taxon>
        <taxon>Dikarya</taxon>
        <taxon>Basidiomycota</taxon>
        <taxon>Pucciniomycotina</taxon>
        <taxon>Pucciniomycetes</taxon>
        <taxon>Pucciniales</taxon>
        <taxon>Pucciniaceae</taxon>
        <taxon>Puccinia</taxon>
    </lineage>
</organism>
<dbReference type="GeneID" id="10544178"/>
<sequence length="49" mass="5362">MATAGGGHGADMRSHDESVKRLALSPRCRDNQAVTVVTHRCSHELYRLA</sequence>
<gene>
    <name evidence="2" type="ORF">PGTG_10937</name>
</gene>
<dbReference type="RefSeq" id="XP_003330027.2">
    <property type="nucleotide sequence ID" value="XM_003329979.2"/>
</dbReference>
<reference key="1">
    <citation type="submission" date="2007-01" db="EMBL/GenBank/DDBJ databases">
        <title>The Genome Sequence of Puccinia graminis f. sp. tritici Strain CRL 75-36-700-3.</title>
        <authorList>
            <consortium name="The Broad Institute Genome Sequencing Platform"/>
            <person name="Birren B."/>
            <person name="Lander E."/>
            <person name="Galagan J."/>
            <person name="Nusbaum C."/>
            <person name="Devon K."/>
            <person name="Cuomo C."/>
            <person name="Jaffe D."/>
            <person name="Butler J."/>
            <person name="Alvarez P."/>
            <person name="Gnerre S."/>
            <person name="Grabherr M."/>
            <person name="Mauceli E."/>
            <person name="Brockman W."/>
            <person name="Young S."/>
            <person name="LaButti K."/>
            <person name="Sykes S."/>
            <person name="DeCaprio D."/>
            <person name="Crawford M."/>
            <person name="Koehrsen M."/>
            <person name="Engels R."/>
            <person name="Montgomery P."/>
            <person name="Pearson M."/>
            <person name="Howarth C."/>
            <person name="Larson L."/>
            <person name="White J."/>
            <person name="Zeng Q."/>
            <person name="Kodira C."/>
            <person name="Yandava C."/>
            <person name="Alvarado L."/>
            <person name="O'Leary S."/>
            <person name="Szabo L."/>
            <person name="Dean R."/>
            <person name="Schein J."/>
        </authorList>
    </citation>
    <scope>NUCLEOTIDE SEQUENCE</scope>
    <source>
        <strain>CRL 75-36-700-3</strain>
    </source>
</reference>
<keyword evidence="3" id="KW-1185">Reference proteome</keyword>